<feature type="non-terminal residue" evidence="4">
    <location>
        <position position="226"/>
    </location>
</feature>
<reference evidence="5" key="1">
    <citation type="submission" date="2022-10" db="EMBL/GenBank/DDBJ databases">
        <title>Genome assembly of Pristionchus species.</title>
        <authorList>
            <person name="Yoshida K."/>
            <person name="Sommer R.J."/>
        </authorList>
    </citation>
    <scope>NUCLEOTIDE SEQUENCE [LARGE SCALE GENOMIC DNA]</scope>
    <source>
        <strain evidence="5">RS5460</strain>
    </source>
</reference>
<dbReference type="SUPFAM" id="SSF50494">
    <property type="entry name" value="Trypsin-like serine proteases"/>
    <property type="match status" value="1"/>
</dbReference>
<dbReference type="PANTHER" id="PTHR24250:SF27">
    <property type="entry name" value="ELASTASE 2 LIKE"/>
    <property type="match status" value="1"/>
</dbReference>
<dbReference type="Pfam" id="PF00089">
    <property type="entry name" value="Trypsin"/>
    <property type="match status" value="1"/>
</dbReference>
<dbReference type="PROSITE" id="PS50240">
    <property type="entry name" value="TRYPSIN_DOM"/>
    <property type="match status" value="1"/>
</dbReference>
<dbReference type="InterPro" id="IPR043504">
    <property type="entry name" value="Peptidase_S1_PA_chymotrypsin"/>
</dbReference>
<feature type="compositionally biased region" description="Acidic residues" evidence="2">
    <location>
        <begin position="217"/>
        <end position="226"/>
    </location>
</feature>
<comment type="caution">
    <text evidence="4">The sequence shown here is derived from an EMBL/GenBank/DDBJ whole genome shotgun (WGS) entry which is preliminary data.</text>
</comment>
<feature type="region of interest" description="Disordered" evidence="2">
    <location>
        <begin position="201"/>
        <end position="226"/>
    </location>
</feature>
<evidence type="ECO:0000259" key="3">
    <source>
        <dbReference type="PROSITE" id="PS50240"/>
    </source>
</evidence>
<dbReference type="PRINTS" id="PR00722">
    <property type="entry name" value="CHYMOTRYPSIN"/>
</dbReference>
<keyword evidence="1" id="KW-1015">Disulfide bond</keyword>
<dbReference type="InterPro" id="IPR033116">
    <property type="entry name" value="TRYPSIN_SER"/>
</dbReference>
<evidence type="ECO:0000313" key="5">
    <source>
        <dbReference type="Proteomes" id="UP001328107"/>
    </source>
</evidence>
<protein>
    <recommendedName>
        <fullName evidence="3">Peptidase S1 domain-containing protein</fullName>
    </recommendedName>
</protein>
<dbReference type="PANTHER" id="PTHR24250">
    <property type="entry name" value="CHYMOTRYPSIN-RELATED"/>
    <property type="match status" value="1"/>
</dbReference>
<dbReference type="InterPro" id="IPR009003">
    <property type="entry name" value="Peptidase_S1_PA"/>
</dbReference>
<dbReference type="EMBL" id="BTRK01000006">
    <property type="protein sequence ID" value="GMR60593.1"/>
    <property type="molecule type" value="Genomic_DNA"/>
</dbReference>
<keyword evidence="5" id="KW-1185">Reference proteome</keyword>
<dbReference type="AlphaFoldDB" id="A0AAN5DCF6"/>
<dbReference type="GO" id="GO:0004252">
    <property type="term" value="F:serine-type endopeptidase activity"/>
    <property type="evidence" value="ECO:0007669"/>
    <property type="project" value="InterPro"/>
</dbReference>
<dbReference type="Proteomes" id="UP001328107">
    <property type="component" value="Unassembled WGS sequence"/>
</dbReference>
<proteinExistence type="predicted"/>
<dbReference type="PROSITE" id="PS00135">
    <property type="entry name" value="TRYPSIN_SER"/>
    <property type="match status" value="1"/>
</dbReference>
<feature type="domain" description="Peptidase S1" evidence="3">
    <location>
        <begin position="1"/>
        <end position="185"/>
    </location>
</feature>
<accession>A0AAN5DCF6</accession>
<feature type="compositionally biased region" description="Basic and acidic residues" evidence="2">
    <location>
        <begin position="201"/>
        <end position="216"/>
    </location>
</feature>
<dbReference type="GO" id="GO:0006508">
    <property type="term" value="P:proteolysis"/>
    <property type="evidence" value="ECO:0007669"/>
    <property type="project" value="InterPro"/>
</dbReference>
<organism evidence="4 5">
    <name type="scientific">Pristionchus mayeri</name>
    <dbReference type="NCBI Taxonomy" id="1317129"/>
    <lineage>
        <taxon>Eukaryota</taxon>
        <taxon>Metazoa</taxon>
        <taxon>Ecdysozoa</taxon>
        <taxon>Nematoda</taxon>
        <taxon>Chromadorea</taxon>
        <taxon>Rhabditida</taxon>
        <taxon>Rhabditina</taxon>
        <taxon>Diplogasteromorpha</taxon>
        <taxon>Diplogasteroidea</taxon>
        <taxon>Neodiplogasteridae</taxon>
        <taxon>Pristionchus</taxon>
    </lineage>
</organism>
<evidence type="ECO:0000256" key="1">
    <source>
        <dbReference type="ARBA" id="ARBA00023157"/>
    </source>
</evidence>
<dbReference type="InterPro" id="IPR001314">
    <property type="entry name" value="Peptidase_S1A"/>
</dbReference>
<dbReference type="CDD" id="cd00190">
    <property type="entry name" value="Tryp_SPc"/>
    <property type="match status" value="1"/>
</dbReference>
<evidence type="ECO:0000256" key="2">
    <source>
        <dbReference type="SAM" id="MobiDB-lite"/>
    </source>
</evidence>
<feature type="non-terminal residue" evidence="4">
    <location>
        <position position="1"/>
    </location>
</feature>
<dbReference type="InterPro" id="IPR001254">
    <property type="entry name" value="Trypsin_dom"/>
</dbReference>
<evidence type="ECO:0000313" key="4">
    <source>
        <dbReference type="EMBL" id="GMR60593.1"/>
    </source>
</evidence>
<gene>
    <name evidence="4" type="ORF">PMAYCL1PPCAC_30788</name>
</gene>
<dbReference type="SMART" id="SM00020">
    <property type="entry name" value="Tryp_SPc"/>
    <property type="match status" value="1"/>
</dbReference>
<dbReference type="Gene3D" id="2.40.10.10">
    <property type="entry name" value="Trypsin-like serine proteases"/>
    <property type="match status" value="1"/>
</dbReference>
<name>A0AAN5DCF6_9BILA</name>
<sequence length="226" mass="25197">NIHKSTSDDFEYKNVYGVKNVFTHGQYNHTALTDDIALLRLEKPITYSPTVAPICLAHEDQDVNIDQEAWLIGFGAYIDDETKELVDEVSNVLREAVIPLARHSKCEEEWEENVVERVICAGSHGIGAGKGDSGGPLMVQSTDGPWYQVGVVSFGKDDKKIASEHTIGAYTSVGHYCDWIANVTEGEAKCAEKEVEMKLVKEENREKDSENNHDERGDLDDDDHDD</sequence>